<dbReference type="EMBL" id="JAHCVK010000005">
    <property type="protein sequence ID" value="MBT0653760.1"/>
    <property type="molecule type" value="Genomic_DNA"/>
</dbReference>
<feature type="domain" description="RACo-like middle region" evidence="2">
    <location>
        <begin position="7"/>
        <end position="164"/>
    </location>
</feature>
<comment type="caution">
    <text evidence="3">The sequence shown here is derived from an EMBL/GenBank/DDBJ whole genome shotgun (WGS) entry which is preliminary data.</text>
</comment>
<reference evidence="3 4" key="1">
    <citation type="submission" date="2021-05" db="EMBL/GenBank/DDBJ databases">
        <title>The draft genome of Geobacter luticola JCM 17780.</title>
        <authorList>
            <person name="Xu Z."/>
            <person name="Masuda Y."/>
            <person name="Itoh H."/>
            <person name="Senoo K."/>
        </authorList>
    </citation>
    <scope>NUCLEOTIDE SEQUENCE [LARGE SCALE GENOMIC DNA]</scope>
    <source>
        <strain evidence="3 4">JCM 17780</strain>
    </source>
</reference>
<dbReference type="Pfam" id="PF14574">
    <property type="entry name" value="RACo_C_ter"/>
    <property type="match status" value="1"/>
</dbReference>
<protein>
    <submittedName>
        <fullName evidence="3">DUF4445 domain-containing protein</fullName>
    </submittedName>
</protein>
<evidence type="ECO:0000313" key="4">
    <source>
        <dbReference type="Proteomes" id="UP000756860"/>
    </source>
</evidence>
<dbReference type="PANTHER" id="PTHR42895:SF2">
    <property type="entry name" value="IRON-SULFUR CLUSTER PROTEIN"/>
    <property type="match status" value="1"/>
</dbReference>
<dbReference type="InterPro" id="IPR042259">
    <property type="entry name" value="Raco-like_middle_sf"/>
</dbReference>
<proteinExistence type="predicted"/>
<feature type="domain" description="RACo C-terminal" evidence="1">
    <location>
        <begin position="187"/>
        <end position="434"/>
    </location>
</feature>
<gene>
    <name evidence="3" type="ORF">KI810_11890</name>
</gene>
<name>A0ABS5SEH5_9BACT</name>
<organism evidence="3 4">
    <name type="scientific">Geomobilimonas luticola</name>
    <dbReference type="NCBI Taxonomy" id="1114878"/>
    <lineage>
        <taxon>Bacteria</taxon>
        <taxon>Pseudomonadati</taxon>
        <taxon>Thermodesulfobacteriota</taxon>
        <taxon>Desulfuromonadia</taxon>
        <taxon>Geobacterales</taxon>
        <taxon>Geobacteraceae</taxon>
        <taxon>Geomobilimonas</taxon>
    </lineage>
</organism>
<dbReference type="Proteomes" id="UP000756860">
    <property type="component" value="Unassembled WGS sequence"/>
</dbReference>
<evidence type="ECO:0000259" key="1">
    <source>
        <dbReference type="Pfam" id="PF14574"/>
    </source>
</evidence>
<dbReference type="RefSeq" id="WP_214175764.1">
    <property type="nucleotide sequence ID" value="NZ_JAHCVK010000005.1"/>
</dbReference>
<dbReference type="PANTHER" id="PTHR42895">
    <property type="entry name" value="IRON-SULFUR CLUSTER-BINDING PROTEIN-RELATED"/>
    <property type="match status" value="1"/>
</dbReference>
<dbReference type="InterPro" id="IPR043129">
    <property type="entry name" value="ATPase_NBD"/>
</dbReference>
<dbReference type="InterPro" id="IPR027980">
    <property type="entry name" value="RACo_C"/>
</dbReference>
<sequence>MSSPRRLAIAIDLGTTTIAASLLDTATGERLAMAGCLNPQRLYGADVVSRLEAAHASADDRQTMSALVNGALADLVKELLGGAGASPADLTGVAIAGNPAMEHLLLGQPVESLAFPPYRPLFTAGRTMTTDELGWDVTVPAMVFPLPGGFVGGDLVAFLFGVELACSRVPSLQARSPGPESRVFGPRLFLDLGTNGELALQVGERTVATSAAAGPAFEGGNLACGMAALAGAINRVTIAGDRLELSVIGGGTPAGVCGSGVIETIAGLLQAGVIDGTGRLLTLEEIPSNLANRLEEMAGQLAFVLYRDARTTVYLSQEDIRQVQLAKGAIRAGMEVLCERAGITFDAIREVILTGSFGAELSPRSLKNLGIFTENMIERASFVREGALRGVERALCAPDGFDRVAHLAESIRVIPLSGTPAFEEHFLEQMNFPSLHDA</sequence>
<dbReference type="SUPFAM" id="SSF53067">
    <property type="entry name" value="Actin-like ATPase domain"/>
    <property type="match status" value="1"/>
</dbReference>
<dbReference type="InterPro" id="IPR052911">
    <property type="entry name" value="Corrinoid_activation_enz"/>
</dbReference>
<dbReference type="InterPro" id="IPR041414">
    <property type="entry name" value="Raco-like_middle"/>
</dbReference>
<evidence type="ECO:0000259" key="2">
    <source>
        <dbReference type="Pfam" id="PF17651"/>
    </source>
</evidence>
<dbReference type="Pfam" id="PF17651">
    <property type="entry name" value="Raco_middle"/>
    <property type="match status" value="1"/>
</dbReference>
<accession>A0ABS5SEH5</accession>
<evidence type="ECO:0000313" key="3">
    <source>
        <dbReference type="EMBL" id="MBT0653760.1"/>
    </source>
</evidence>
<dbReference type="Gene3D" id="3.30.420.480">
    <property type="entry name" value="Domain of unknown function (DUF4445)"/>
    <property type="match status" value="1"/>
</dbReference>
<keyword evidence="4" id="KW-1185">Reference proteome</keyword>